<dbReference type="RefSeq" id="WP_131145214.1">
    <property type="nucleotide sequence ID" value="NZ_BMWV01000007.1"/>
</dbReference>
<evidence type="ECO:0000313" key="5">
    <source>
        <dbReference type="Proteomes" id="UP000628442"/>
    </source>
</evidence>
<dbReference type="EMBL" id="BMWV01000007">
    <property type="protein sequence ID" value="GGY48025.1"/>
    <property type="molecule type" value="Genomic_DNA"/>
</dbReference>
<evidence type="ECO:0008006" key="6">
    <source>
        <dbReference type="Google" id="ProtNLM"/>
    </source>
</evidence>
<evidence type="ECO:0000313" key="2">
    <source>
        <dbReference type="EMBL" id="GGY48025.1"/>
    </source>
</evidence>
<dbReference type="Proteomes" id="UP000292307">
    <property type="component" value="Chromosome"/>
</dbReference>
<accession>A0A411WWT8</accession>
<protein>
    <recommendedName>
        <fullName evidence="6">Flagellar hook-length control protein FliK</fullName>
    </recommendedName>
</protein>
<feature type="compositionally biased region" description="Low complexity" evidence="1">
    <location>
        <begin position="37"/>
        <end position="51"/>
    </location>
</feature>
<reference evidence="3 4" key="2">
    <citation type="submission" date="2019-02" db="EMBL/GenBank/DDBJ databases">
        <title>Draft Genome Sequences of Six Type Strains of the Genus Massilia.</title>
        <authorList>
            <person name="Miess H."/>
            <person name="Frediansyhah A."/>
            <person name="Gross H."/>
        </authorList>
    </citation>
    <scope>NUCLEOTIDE SEQUENCE [LARGE SCALE GENOMIC DNA]</scope>
    <source>
        <strain evidence="3 4">DSM 17472</strain>
    </source>
</reference>
<reference evidence="2" key="3">
    <citation type="submission" date="2022-12" db="EMBL/GenBank/DDBJ databases">
        <authorList>
            <person name="Sun Q."/>
            <person name="Kim S."/>
        </authorList>
    </citation>
    <scope>NUCLEOTIDE SEQUENCE</scope>
    <source>
        <strain evidence="2">KCTC 12343</strain>
    </source>
</reference>
<gene>
    <name evidence="3" type="ORF">EYF70_09685</name>
    <name evidence="2" type="ORF">GCM10007387_32660</name>
</gene>
<evidence type="ECO:0000313" key="4">
    <source>
        <dbReference type="Proteomes" id="UP000292307"/>
    </source>
</evidence>
<dbReference type="EMBL" id="CP036401">
    <property type="protein sequence ID" value="QBI01088.1"/>
    <property type="molecule type" value="Genomic_DNA"/>
</dbReference>
<keyword evidence="4" id="KW-1185">Reference proteome</keyword>
<dbReference type="Proteomes" id="UP000628442">
    <property type="component" value="Unassembled WGS sequence"/>
</dbReference>
<proteinExistence type="predicted"/>
<dbReference type="AlphaFoldDB" id="A0A411WWT8"/>
<evidence type="ECO:0000256" key="1">
    <source>
        <dbReference type="SAM" id="MobiDB-lite"/>
    </source>
</evidence>
<reference evidence="2" key="1">
    <citation type="journal article" date="2014" name="Int. J. Syst. Evol. Microbiol.">
        <title>Complete genome sequence of Corynebacterium casei LMG S-19264T (=DSM 44701T), isolated from a smear-ripened cheese.</title>
        <authorList>
            <consortium name="US DOE Joint Genome Institute (JGI-PGF)"/>
            <person name="Walter F."/>
            <person name="Albersmeier A."/>
            <person name="Kalinowski J."/>
            <person name="Ruckert C."/>
        </authorList>
    </citation>
    <scope>NUCLEOTIDE SEQUENCE</scope>
    <source>
        <strain evidence="2">KCTC 12343</strain>
    </source>
</reference>
<evidence type="ECO:0000313" key="3">
    <source>
        <dbReference type="EMBL" id="QBI01088.1"/>
    </source>
</evidence>
<feature type="region of interest" description="Disordered" evidence="1">
    <location>
        <begin position="1"/>
        <end position="75"/>
    </location>
</feature>
<sequence>MAIDRVIPAGAALTIPDRNARERPGQARPMPPPPSSSPSSASPSTQTPTAPLFVNPHAVHDEPAHAPGGSAPGGFDVDLPGAVGALLEAMEGKGSTVPAALARTLVAQAVLAEAASMQPNQLFMSRQMVWHAPDPSALAASWMAMIQTYGQQRAALAAQSRGRNVPASLFQSDGVPQVLRDGSLPQQLVSELDAWRFAVYAWGAEKLVLRVVTRDPDEEDGPAQRHPRIALRLEVHLPELGKVVLQMEPAEGGGVVLEIGAAQAGAMQHMRAQLPEIGNIASRCGVRILRVRLMRALPPPGLAQPERHQLAALTAPVFRAMAEVAVLLSQPQRSDDQFIAASGAGR</sequence>
<dbReference type="OrthoDB" id="7056260at2"/>
<organism evidence="2 5">
    <name type="scientific">Pseudoduganella albidiflava</name>
    <dbReference type="NCBI Taxonomy" id="321983"/>
    <lineage>
        <taxon>Bacteria</taxon>
        <taxon>Pseudomonadati</taxon>
        <taxon>Pseudomonadota</taxon>
        <taxon>Betaproteobacteria</taxon>
        <taxon>Burkholderiales</taxon>
        <taxon>Oxalobacteraceae</taxon>
        <taxon>Telluria group</taxon>
        <taxon>Pseudoduganella</taxon>
    </lineage>
</organism>
<name>A0A411WWT8_9BURK</name>